<evidence type="ECO:0000256" key="2">
    <source>
        <dbReference type="ARBA" id="ARBA00022840"/>
    </source>
</evidence>
<name>L8WEN9_THACA</name>
<accession>L8WEN9</accession>
<dbReference type="GO" id="GO:0016020">
    <property type="term" value="C:membrane"/>
    <property type="evidence" value="ECO:0007669"/>
    <property type="project" value="TreeGrafter"/>
</dbReference>
<dbReference type="EMBL" id="AFRT01003450">
    <property type="protein sequence ID" value="ELU36420.1"/>
    <property type="molecule type" value="Genomic_DNA"/>
</dbReference>
<evidence type="ECO:0000256" key="1">
    <source>
        <dbReference type="ARBA" id="ARBA00022741"/>
    </source>
</evidence>
<dbReference type="InterPro" id="IPR050173">
    <property type="entry name" value="ABC_transporter_C-like"/>
</dbReference>
<protein>
    <submittedName>
        <fullName evidence="3">ABC transporter domain-containing protein</fullName>
    </submittedName>
</protein>
<dbReference type="STRING" id="983506.L8WEN9"/>
<dbReference type="Proteomes" id="UP000011668">
    <property type="component" value="Unassembled WGS sequence"/>
</dbReference>
<reference evidence="3 4" key="1">
    <citation type="journal article" date="2013" name="Nat. Commun.">
        <title>The evolution and pathogenic mechanisms of the rice sheath blight pathogen.</title>
        <authorList>
            <person name="Zheng A."/>
            <person name="Lin R."/>
            <person name="Xu L."/>
            <person name="Qin P."/>
            <person name="Tang C."/>
            <person name="Ai P."/>
            <person name="Zhang D."/>
            <person name="Liu Y."/>
            <person name="Sun Z."/>
            <person name="Feng H."/>
            <person name="Wang Y."/>
            <person name="Chen Y."/>
            <person name="Liang X."/>
            <person name="Fu R."/>
            <person name="Li Q."/>
            <person name="Zhang J."/>
            <person name="Yu X."/>
            <person name="Xie Z."/>
            <person name="Ding L."/>
            <person name="Guan P."/>
            <person name="Tang J."/>
            <person name="Liang Y."/>
            <person name="Wang S."/>
            <person name="Deng Q."/>
            <person name="Li S."/>
            <person name="Zhu J."/>
            <person name="Wang L."/>
            <person name="Liu H."/>
            <person name="Li P."/>
        </authorList>
    </citation>
    <scope>NUCLEOTIDE SEQUENCE [LARGE SCALE GENOMIC DNA]</scope>
    <source>
        <strain evidence="4">AG-1 IA</strain>
    </source>
</reference>
<keyword evidence="1" id="KW-0547">Nucleotide-binding</keyword>
<dbReference type="GO" id="GO:0042626">
    <property type="term" value="F:ATPase-coupled transmembrane transporter activity"/>
    <property type="evidence" value="ECO:0007669"/>
    <property type="project" value="TreeGrafter"/>
</dbReference>
<dbReference type="SUPFAM" id="SSF52540">
    <property type="entry name" value="P-loop containing nucleoside triphosphate hydrolases"/>
    <property type="match status" value="1"/>
</dbReference>
<evidence type="ECO:0000313" key="3">
    <source>
        <dbReference type="EMBL" id="ELU36420.1"/>
    </source>
</evidence>
<dbReference type="InterPro" id="IPR027417">
    <property type="entry name" value="P-loop_NTPase"/>
</dbReference>
<dbReference type="PANTHER" id="PTHR24223:SF415">
    <property type="entry name" value="FI20190P1"/>
    <property type="match status" value="1"/>
</dbReference>
<organism evidence="3 4">
    <name type="scientific">Thanatephorus cucumeris (strain AG1-IA)</name>
    <name type="common">Rice sheath blight fungus</name>
    <name type="synonym">Rhizoctonia solani</name>
    <dbReference type="NCBI Taxonomy" id="983506"/>
    <lineage>
        <taxon>Eukaryota</taxon>
        <taxon>Fungi</taxon>
        <taxon>Dikarya</taxon>
        <taxon>Basidiomycota</taxon>
        <taxon>Agaricomycotina</taxon>
        <taxon>Agaricomycetes</taxon>
        <taxon>Cantharellales</taxon>
        <taxon>Ceratobasidiaceae</taxon>
        <taxon>Rhizoctonia</taxon>
        <taxon>Rhizoctonia solani AG-1</taxon>
    </lineage>
</organism>
<gene>
    <name evidence="3" type="ORF">AG1IA_09550</name>
</gene>
<proteinExistence type="predicted"/>
<sequence>MHQDPFKDYTDAECIEALKRVHLPVESGETQPLDHSNQTVYVNSEDQLVSRVLPATKVGAPKLVALTLETAVSEGGNNFSHGQRQLLSMARARSNVIVMDESTASVRASLFSKGFLLI</sequence>
<dbReference type="AlphaFoldDB" id="L8WEN9"/>
<dbReference type="OrthoDB" id="6500128at2759"/>
<dbReference type="HOGENOM" id="CLU_2074719_0_0_1"/>
<evidence type="ECO:0000313" key="4">
    <source>
        <dbReference type="Proteomes" id="UP000011668"/>
    </source>
</evidence>
<keyword evidence="4" id="KW-1185">Reference proteome</keyword>
<keyword evidence="2" id="KW-0067">ATP-binding</keyword>
<dbReference type="PANTHER" id="PTHR24223">
    <property type="entry name" value="ATP-BINDING CASSETTE SUB-FAMILY C"/>
    <property type="match status" value="1"/>
</dbReference>
<dbReference type="Gene3D" id="3.40.50.300">
    <property type="entry name" value="P-loop containing nucleotide triphosphate hydrolases"/>
    <property type="match status" value="1"/>
</dbReference>
<dbReference type="GO" id="GO:0005524">
    <property type="term" value="F:ATP binding"/>
    <property type="evidence" value="ECO:0007669"/>
    <property type="project" value="UniProtKB-KW"/>
</dbReference>
<comment type="caution">
    <text evidence="3">The sequence shown here is derived from an EMBL/GenBank/DDBJ whole genome shotgun (WGS) entry which is preliminary data.</text>
</comment>